<dbReference type="EMBL" id="KY296095">
    <property type="protein sequence ID" value="ASD54072.1"/>
    <property type="molecule type" value="Genomic_DNA"/>
</dbReference>
<evidence type="ECO:0000313" key="3">
    <source>
        <dbReference type="EMBL" id="ASD54072.1"/>
    </source>
</evidence>
<keyword evidence="2" id="KW-0732">Signal</keyword>
<evidence type="ECO:0000256" key="1">
    <source>
        <dbReference type="SAM" id="Coils"/>
    </source>
</evidence>
<feature type="signal peptide" evidence="2">
    <location>
        <begin position="1"/>
        <end position="17"/>
    </location>
</feature>
<dbReference type="SMR" id="A0A218MAU3"/>
<proteinExistence type="predicted"/>
<accession>A0A218MAU3</accession>
<reference evidence="3" key="1">
    <citation type="journal article" date="2018" name="Virulence">
        <title>Coexistence of two novel resistance plasmids, blaKPC-2-carrying p14057A and tetA(A) -carrying p14057B, in Pseudomonas aeruginosa.</title>
        <authorList>
            <person name="Shi L."/>
            <person name="Liang Q."/>
            <person name="Feng J."/>
            <person name="Zhan Z."/>
            <person name="Zhao Y."/>
            <person name="Yang W."/>
            <person name="Yang H."/>
            <person name="Chen Y."/>
            <person name="Huang M."/>
            <person name="Tong Y."/>
            <person name="Li X."/>
            <person name="Yin Z."/>
            <person name="Wang J."/>
            <person name="Zhou D."/>
        </authorList>
    </citation>
    <scope>NUCLEOTIDE SEQUENCE</scope>
    <source>
        <plasmid evidence="3">p14057A</plasmid>
    </source>
</reference>
<keyword evidence="1" id="KW-0175">Coiled coil</keyword>
<feature type="coiled-coil region" evidence="1">
    <location>
        <begin position="134"/>
        <end position="187"/>
    </location>
</feature>
<feature type="chain" id="PRO_5011115202" evidence="2">
    <location>
        <begin position="18"/>
        <end position="222"/>
    </location>
</feature>
<evidence type="ECO:0000256" key="2">
    <source>
        <dbReference type="SAM" id="SignalP"/>
    </source>
</evidence>
<dbReference type="SUPFAM" id="SSF101082">
    <property type="entry name" value="Typo IV secretion system protein TraC"/>
    <property type="match status" value="1"/>
</dbReference>
<dbReference type="InterPro" id="IPR023220">
    <property type="entry name" value="T4SS_VirB5-domain"/>
</dbReference>
<organism evidence="3">
    <name type="scientific">Pseudomonas aeruginosa</name>
    <dbReference type="NCBI Taxonomy" id="287"/>
    <lineage>
        <taxon>Bacteria</taxon>
        <taxon>Pseudomonadati</taxon>
        <taxon>Pseudomonadota</taxon>
        <taxon>Gammaproteobacteria</taxon>
        <taxon>Pseudomonadales</taxon>
        <taxon>Pseudomonadaceae</taxon>
        <taxon>Pseudomonas</taxon>
    </lineage>
</organism>
<dbReference type="RefSeq" id="WP_058130744.1">
    <property type="nucleotide sequence ID" value="NZ_CP065412.1"/>
</dbReference>
<sequence length="222" mass="24975">MKKTLLAAALAAVTVTAAPLIQASGIPTLDAATVLQLGMNAKQQAEEALKALNEAKRGIEQARQQYEHYKSLINGNDKLGGFLNDPTLNQVLPLGDWADVYSSARDMASLRNRYGLVSSDSRVQAQFDKLLAVTDALERNYKASNRRVENAARLREQLDQVQTPQQKQDLELRYQQEFLELQNQQMRLANMKVLTEQKERIESDKRAQEVMDYLNGKGPFPK</sequence>
<feature type="coiled-coil region" evidence="1">
    <location>
        <begin position="35"/>
        <end position="72"/>
    </location>
</feature>
<protein>
    <submittedName>
        <fullName evidence="3">Type IV secretion system protein VirB5</fullName>
    </submittedName>
</protein>
<dbReference type="Pfam" id="PF07996">
    <property type="entry name" value="T4SS"/>
    <property type="match status" value="1"/>
</dbReference>
<keyword evidence="3" id="KW-0614">Plasmid</keyword>
<dbReference type="Gene3D" id="1.20.58.430">
    <property type="entry name" value="Type IV secretion system, VirB5-domain"/>
    <property type="match status" value="1"/>
</dbReference>
<dbReference type="NCBIfam" id="TIGR02791">
    <property type="entry name" value="VirB5"/>
    <property type="match status" value="1"/>
</dbReference>
<dbReference type="AlphaFoldDB" id="A0A218MAU3"/>
<dbReference type="InterPro" id="IPR014158">
    <property type="entry name" value="T4SS_VirB5"/>
</dbReference>
<name>A0A218MAU3_PSEAI</name>
<geneLocation type="plasmid" evidence="3">
    <name>p14057A</name>
</geneLocation>
<gene>
    <name evidence="3" type="primary">virB5</name>
</gene>